<name>A0ACB6FID9_9PLEO</name>
<comment type="caution">
    <text evidence="1">The sequence shown here is derived from an EMBL/GenBank/DDBJ whole genome shotgun (WGS) entry which is preliminary data.</text>
</comment>
<sequence length="132" mass="15247">MGNSDDTLNDTQGDQDTDYGGDDLTWDEVAQEVENHVEEEQSSVLDGGDPTRADKNTSDNWGIFEYIETRKRLNDAPIDSRFLTEKDDYNPFLGHRLQISSVFPYQNTMTLENATKRMFASTIKERTRHFFK</sequence>
<gene>
    <name evidence="1" type="ORF">AG0111_0g7232</name>
</gene>
<organism evidence="1 2">
    <name type="scientific">Alternaria gaisen</name>
    <dbReference type="NCBI Taxonomy" id="167740"/>
    <lineage>
        <taxon>Eukaryota</taxon>
        <taxon>Fungi</taxon>
        <taxon>Dikarya</taxon>
        <taxon>Ascomycota</taxon>
        <taxon>Pezizomycotina</taxon>
        <taxon>Dothideomycetes</taxon>
        <taxon>Pleosporomycetidae</taxon>
        <taxon>Pleosporales</taxon>
        <taxon>Pleosporineae</taxon>
        <taxon>Pleosporaceae</taxon>
        <taxon>Alternaria</taxon>
        <taxon>Alternaria sect. Alternaria</taxon>
    </lineage>
</organism>
<proteinExistence type="predicted"/>
<reference evidence="1 2" key="1">
    <citation type="journal article" date="2019" name="bioRxiv">
        <title>Genomics, evolutionary history and diagnostics of the Alternaria alternata species group including apple and Asian pear pathotypes.</title>
        <authorList>
            <person name="Armitage A.D."/>
            <person name="Cockerton H.M."/>
            <person name="Sreenivasaprasad S."/>
            <person name="Woodhall J.W."/>
            <person name="Lane C.R."/>
            <person name="Harrison R.J."/>
            <person name="Clarkson J.P."/>
        </authorList>
    </citation>
    <scope>NUCLEOTIDE SEQUENCE [LARGE SCALE GENOMIC DNA]</scope>
    <source>
        <strain evidence="1 2">FERA 650</strain>
    </source>
</reference>
<evidence type="ECO:0000313" key="2">
    <source>
        <dbReference type="Proteomes" id="UP000293547"/>
    </source>
</evidence>
<protein>
    <submittedName>
        <fullName evidence="1">Uncharacterized protein</fullName>
    </submittedName>
</protein>
<dbReference type="Proteomes" id="UP000293547">
    <property type="component" value="Unassembled WGS sequence"/>
</dbReference>
<dbReference type="EMBL" id="PDWZ02000007">
    <property type="protein sequence ID" value="KAB2104108.1"/>
    <property type="molecule type" value="Genomic_DNA"/>
</dbReference>
<keyword evidence="2" id="KW-1185">Reference proteome</keyword>
<evidence type="ECO:0000313" key="1">
    <source>
        <dbReference type="EMBL" id="KAB2104108.1"/>
    </source>
</evidence>
<accession>A0ACB6FID9</accession>